<dbReference type="Proteomes" id="UP000681722">
    <property type="component" value="Unassembled WGS sequence"/>
</dbReference>
<dbReference type="Pfam" id="PF13385">
    <property type="entry name" value="Laminin_G_3"/>
    <property type="match status" value="2"/>
</dbReference>
<dbReference type="EMBL" id="CAJOBC010005223">
    <property type="protein sequence ID" value="CAF3856228.1"/>
    <property type="molecule type" value="Genomic_DNA"/>
</dbReference>
<keyword evidence="1" id="KW-0732">Signal</keyword>
<reference evidence="4" key="1">
    <citation type="submission" date="2021-02" db="EMBL/GenBank/DDBJ databases">
        <authorList>
            <person name="Nowell W R."/>
        </authorList>
    </citation>
    <scope>NUCLEOTIDE SEQUENCE</scope>
</reference>
<keyword evidence="2" id="KW-1015">Disulfide bond</keyword>
<evidence type="ECO:0000313" key="6">
    <source>
        <dbReference type="Proteomes" id="UP000663829"/>
    </source>
</evidence>
<dbReference type="InterPro" id="IPR013320">
    <property type="entry name" value="ConA-like_dom_sf"/>
</dbReference>
<dbReference type="EMBL" id="CAJNOQ010005222">
    <property type="protein sequence ID" value="CAF1090660.1"/>
    <property type="molecule type" value="Genomic_DNA"/>
</dbReference>
<evidence type="ECO:0000259" key="3">
    <source>
        <dbReference type="SMART" id="SM00560"/>
    </source>
</evidence>
<keyword evidence="6" id="KW-1185">Reference proteome</keyword>
<evidence type="ECO:0000313" key="4">
    <source>
        <dbReference type="EMBL" id="CAF1090660.1"/>
    </source>
</evidence>
<dbReference type="OrthoDB" id="347083at2759"/>
<protein>
    <recommendedName>
        <fullName evidence="3">LamG-like jellyroll fold domain-containing protein</fullName>
    </recommendedName>
</protein>
<dbReference type="SMART" id="SM00560">
    <property type="entry name" value="LamGL"/>
    <property type="match status" value="1"/>
</dbReference>
<evidence type="ECO:0000313" key="5">
    <source>
        <dbReference type="EMBL" id="CAF3856228.1"/>
    </source>
</evidence>
<evidence type="ECO:0000256" key="1">
    <source>
        <dbReference type="ARBA" id="ARBA00022729"/>
    </source>
</evidence>
<feature type="domain" description="LamG-like jellyroll fold" evidence="3">
    <location>
        <begin position="96"/>
        <end position="231"/>
    </location>
</feature>
<accession>A0A814NA03</accession>
<dbReference type="SUPFAM" id="SSF49899">
    <property type="entry name" value="Concanavalin A-like lectins/glucanases"/>
    <property type="match status" value="2"/>
</dbReference>
<comment type="caution">
    <text evidence="4">The sequence shown here is derived from an EMBL/GenBank/DDBJ whole genome shotgun (WGS) entry which is preliminary data.</text>
</comment>
<dbReference type="Gene3D" id="2.60.120.200">
    <property type="match status" value="2"/>
</dbReference>
<sequence>MPWHWHSFKTTSTTTTTTASTCTSCYSQTVSQILPSTLIASYGFDGDTVDTLGIYNFTMINNPTFVQGYFPNGQALHLNSNLSQYLQTSYVNLTYRSWTVSQWIYVLGFNVQDSSIVGECVSTTTDQCLHLNIRNPKLFMGFYSDDATGGTTLQLNQWYHVSFVYDYSIKKQYIYLNGILDGVSANTPAGPYKGSVGNLTIGRNFVVRTPLNYFNGYLDSMVFINNVRTACDIMIDATLAAYYSMDLTLTDSGPNSLDAQASGQTNYTNGHINQAFEFNFAISYFQTGYGFTFLGEKNQAYSFSLWINPIALTGTVLHVSSSDTGLDWCLPVIGFSSSGSIIAQTLNSNLTVITAQGPILSLNTWTHFVVTWGSTNGLKLYINGTLVTTVSVTSFSANNGTILPKYVTLANPLSGVSCSKQGLIGTPGQFYGRIDEFYIFAKELNTSDVCVLCSYK</sequence>
<name>A0A814NA03_9BILA</name>
<dbReference type="InterPro" id="IPR006558">
    <property type="entry name" value="LamG-like"/>
</dbReference>
<proteinExistence type="predicted"/>
<dbReference type="AlphaFoldDB" id="A0A814NA03"/>
<gene>
    <name evidence="4" type="ORF">GPM918_LOCUS18241</name>
    <name evidence="5" type="ORF">SRO942_LOCUS18241</name>
</gene>
<organism evidence="4 6">
    <name type="scientific">Didymodactylos carnosus</name>
    <dbReference type="NCBI Taxonomy" id="1234261"/>
    <lineage>
        <taxon>Eukaryota</taxon>
        <taxon>Metazoa</taxon>
        <taxon>Spiralia</taxon>
        <taxon>Gnathifera</taxon>
        <taxon>Rotifera</taxon>
        <taxon>Eurotatoria</taxon>
        <taxon>Bdelloidea</taxon>
        <taxon>Philodinida</taxon>
        <taxon>Philodinidae</taxon>
        <taxon>Didymodactylos</taxon>
    </lineage>
</organism>
<dbReference type="Proteomes" id="UP000663829">
    <property type="component" value="Unassembled WGS sequence"/>
</dbReference>
<evidence type="ECO:0000256" key="2">
    <source>
        <dbReference type="ARBA" id="ARBA00023157"/>
    </source>
</evidence>